<accession>A0ABR4FBD3</accession>
<name>A0ABR4FBD3_9PEZI</name>
<proteinExistence type="predicted"/>
<evidence type="ECO:0000313" key="2">
    <source>
        <dbReference type="EMBL" id="KAL2291972.1"/>
    </source>
</evidence>
<keyword evidence="1" id="KW-0812">Transmembrane</keyword>
<keyword evidence="1" id="KW-1133">Transmembrane helix</keyword>
<dbReference type="Proteomes" id="UP001600888">
    <property type="component" value="Unassembled WGS sequence"/>
</dbReference>
<protein>
    <submittedName>
        <fullName evidence="2">Uncharacterized protein</fullName>
    </submittedName>
</protein>
<organism evidence="2 3">
    <name type="scientific">Diaporthe vaccinii</name>
    <dbReference type="NCBI Taxonomy" id="105482"/>
    <lineage>
        <taxon>Eukaryota</taxon>
        <taxon>Fungi</taxon>
        <taxon>Dikarya</taxon>
        <taxon>Ascomycota</taxon>
        <taxon>Pezizomycotina</taxon>
        <taxon>Sordariomycetes</taxon>
        <taxon>Sordariomycetidae</taxon>
        <taxon>Diaporthales</taxon>
        <taxon>Diaporthaceae</taxon>
        <taxon>Diaporthe</taxon>
        <taxon>Diaporthe eres species complex</taxon>
    </lineage>
</organism>
<feature type="transmembrane region" description="Helical" evidence="1">
    <location>
        <begin position="6"/>
        <end position="26"/>
    </location>
</feature>
<evidence type="ECO:0000256" key="1">
    <source>
        <dbReference type="SAM" id="Phobius"/>
    </source>
</evidence>
<evidence type="ECO:0000313" key="3">
    <source>
        <dbReference type="Proteomes" id="UP001600888"/>
    </source>
</evidence>
<dbReference type="EMBL" id="JBAWTH010000004">
    <property type="protein sequence ID" value="KAL2291972.1"/>
    <property type="molecule type" value="Genomic_DNA"/>
</dbReference>
<sequence>MAAAMVTQLLHIAVIVGFLFHFHIIIQPKVGGYANLGRPLDFFFGSIVYLSSQSPCRRCKPAHIVAKPRGITTLVFCALFLPNYKARNEASIPCTPTTMNRQSFKPASLIST</sequence>
<reference evidence="2 3" key="1">
    <citation type="submission" date="2024-03" db="EMBL/GenBank/DDBJ databases">
        <title>A high-quality draft genome sequence of Diaporthe vaccinii, a causative agent of upright dieback and viscid rot disease in cranberry plants.</title>
        <authorList>
            <person name="Sarrasin M."/>
            <person name="Lang B.F."/>
            <person name="Burger G."/>
        </authorList>
    </citation>
    <scope>NUCLEOTIDE SEQUENCE [LARGE SCALE GENOMIC DNA]</scope>
    <source>
        <strain evidence="2 3">IS7</strain>
    </source>
</reference>
<gene>
    <name evidence="2" type="ORF">FJTKL_10666</name>
</gene>
<keyword evidence="3" id="KW-1185">Reference proteome</keyword>
<keyword evidence="1" id="KW-0472">Membrane</keyword>
<comment type="caution">
    <text evidence="2">The sequence shown here is derived from an EMBL/GenBank/DDBJ whole genome shotgun (WGS) entry which is preliminary data.</text>
</comment>